<dbReference type="SUPFAM" id="SSF57783">
    <property type="entry name" value="Zinc beta-ribbon"/>
    <property type="match status" value="1"/>
</dbReference>
<dbReference type="Pfam" id="PF22893">
    <property type="entry name" value="ULD_2"/>
    <property type="match status" value="1"/>
</dbReference>
<keyword evidence="3" id="KW-1185">Reference proteome</keyword>
<evidence type="ECO:0000313" key="2">
    <source>
        <dbReference type="EMBL" id="KAF4612592.1"/>
    </source>
</evidence>
<dbReference type="InterPro" id="IPR054464">
    <property type="entry name" value="ULD_fung"/>
</dbReference>
<reference evidence="2 3" key="1">
    <citation type="submission" date="2019-12" db="EMBL/GenBank/DDBJ databases">
        <authorList>
            <person name="Floudas D."/>
            <person name="Bentzer J."/>
            <person name="Ahren D."/>
            <person name="Johansson T."/>
            <person name="Persson P."/>
            <person name="Tunlid A."/>
        </authorList>
    </citation>
    <scope>NUCLEOTIDE SEQUENCE [LARGE SCALE GENOMIC DNA]</scope>
    <source>
        <strain evidence="2 3">CBS 102.39</strain>
    </source>
</reference>
<feature type="domain" description="Ubiquitin-like" evidence="1">
    <location>
        <begin position="125"/>
        <end position="207"/>
    </location>
</feature>
<accession>A0A8H4QLM3</accession>
<organism evidence="2 3">
    <name type="scientific">Agrocybe pediades</name>
    <dbReference type="NCBI Taxonomy" id="84607"/>
    <lineage>
        <taxon>Eukaryota</taxon>
        <taxon>Fungi</taxon>
        <taxon>Dikarya</taxon>
        <taxon>Basidiomycota</taxon>
        <taxon>Agaricomycotina</taxon>
        <taxon>Agaricomycetes</taxon>
        <taxon>Agaricomycetidae</taxon>
        <taxon>Agaricales</taxon>
        <taxon>Agaricineae</taxon>
        <taxon>Strophariaceae</taxon>
        <taxon>Agrocybe</taxon>
    </lineage>
</organism>
<gene>
    <name evidence="2" type="ORF">D9613_012713</name>
</gene>
<dbReference type="Proteomes" id="UP000521872">
    <property type="component" value="Unassembled WGS sequence"/>
</dbReference>
<protein>
    <recommendedName>
        <fullName evidence="1">Ubiquitin-like domain-containing protein</fullName>
    </recommendedName>
</protein>
<proteinExistence type="predicted"/>
<name>A0A8H4QLM3_9AGAR</name>
<comment type="caution">
    <text evidence="2">The sequence shown here is derived from an EMBL/GenBank/DDBJ whole genome shotgun (WGS) entry which is preliminary data.</text>
</comment>
<evidence type="ECO:0000259" key="1">
    <source>
        <dbReference type="Pfam" id="PF22893"/>
    </source>
</evidence>
<dbReference type="EMBL" id="JAACJL010000048">
    <property type="protein sequence ID" value="KAF4612592.1"/>
    <property type="molecule type" value="Genomic_DNA"/>
</dbReference>
<dbReference type="AlphaFoldDB" id="A0A8H4QLM3"/>
<evidence type="ECO:0000313" key="3">
    <source>
        <dbReference type="Proteomes" id="UP000521872"/>
    </source>
</evidence>
<sequence length="407" mass="44895">MRHTALVESRAYWLTRFIPALSQTSTTMSLSNTKIVSLSRSPVGETTQVNQSFFAGASNITISGGQFLAVAGNYVRQVVNLDPAHDTTLTMAMHNRGPTVQRILLQLLETDLVRRSIAQIVGWSDKNGVTVIDALGEKLVFPPTIMALFSDAHNNLSMHFRGKLGEDRVQSGRYCLVKQGDGMRVNEDDWNTVVQAGEVLVMCMLIEKVWVESRKQTCPRCGDTRLGTQRDGGFYVCRRCGKRFTFERAPSAKRLQPPSEDDNTVATFANDDDVVTLLSRDMSLLDLNQVNAPLIISLSCSPGCLLSCSPVVGMLLLDLNQVNAPLIISHSCSPEIGMSLLDLNQVYAPLIISLSCSPGASKPLSSAYCAVFIHIYQWDAAQRREASRFEEVVEEVEESNLEEEESD</sequence>